<protein>
    <recommendedName>
        <fullName evidence="3">endo-polygalacturonase</fullName>
        <ecNumber evidence="3">3.2.1.15</ecNumber>
    </recommendedName>
</protein>
<feature type="transmembrane region" description="Helical" evidence="14">
    <location>
        <begin position="12"/>
        <end position="32"/>
    </location>
</feature>
<gene>
    <name evidence="15" type="ORF">CEY00_Acc17818</name>
</gene>
<evidence type="ECO:0000256" key="3">
    <source>
        <dbReference type="ARBA" id="ARBA00012736"/>
    </source>
</evidence>
<evidence type="ECO:0000256" key="6">
    <source>
        <dbReference type="ARBA" id="ARBA00022729"/>
    </source>
</evidence>
<keyword evidence="14" id="KW-0472">Membrane</keyword>
<keyword evidence="8 13" id="KW-0378">Hydrolase</keyword>
<dbReference type="GO" id="GO:0071555">
    <property type="term" value="P:cell wall organization"/>
    <property type="evidence" value="ECO:0007669"/>
    <property type="project" value="UniProtKB-KW"/>
</dbReference>
<keyword evidence="14" id="KW-0812">Transmembrane</keyword>
<evidence type="ECO:0000313" key="15">
    <source>
        <dbReference type="EMBL" id="PSS07471.1"/>
    </source>
</evidence>
<dbReference type="InterPro" id="IPR011050">
    <property type="entry name" value="Pectin_lyase_fold/virulence"/>
</dbReference>
<sequence length="449" mass="49133">MGRPSSSSDSCCRIIILSMYYCIYSLSIFTNVEGFDSLLRLPSSESAANRDRLLSRTVFCVNDYGAKGDGIHDDTKAFKEAWRLACAFPTKTKIEIRAGKTYLVRPINFAGPCKAKLKFRISGTIIAPNDPSSWDGLNPNKWLYFHKVDHLTVDGRGKIDGRGQGWWARSCKINTTNPCRHAPRALSFHRCNKLKVKKITMVNSQQVHLAFTKCAQVEILEAKVLAPGSSPNTDGIHISSSTLIEIRDTAIGTGDDCISIVGNSSNILISNITCGPGHGISIGSLGKSNSSAVVHDVIVDGAVLSNTANGLRIKTWQGGYGFANNIAFQNVWMENVSRPILIDQYYCDSPVECLNQTSAVKVENISYVAIKGTSATEEAIRFACSDSLPCENLYLQDVQIVSYFGGYTSAFCWKALGSFSGLIYPLPCFMLPQRYIGRKALPGSFLQSI</sequence>
<evidence type="ECO:0000313" key="16">
    <source>
        <dbReference type="Proteomes" id="UP000241394"/>
    </source>
</evidence>
<organism evidence="15 16">
    <name type="scientific">Actinidia chinensis var. chinensis</name>
    <name type="common">Chinese soft-hair kiwi</name>
    <dbReference type="NCBI Taxonomy" id="1590841"/>
    <lineage>
        <taxon>Eukaryota</taxon>
        <taxon>Viridiplantae</taxon>
        <taxon>Streptophyta</taxon>
        <taxon>Embryophyta</taxon>
        <taxon>Tracheophyta</taxon>
        <taxon>Spermatophyta</taxon>
        <taxon>Magnoliopsida</taxon>
        <taxon>eudicotyledons</taxon>
        <taxon>Gunneridae</taxon>
        <taxon>Pentapetalae</taxon>
        <taxon>asterids</taxon>
        <taxon>Ericales</taxon>
        <taxon>Actinidiaceae</taxon>
        <taxon>Actinidia</taxon>
    </lineage>
</organism>
<dbReference type="GO" id="GO:0005975">
    <property type="term" value="P:carbohydrate metabolic process"/>
    <property type="evidence" value="ECO:0007669"/>
    <property type="project" value="InterPro"/>
</dbReference>
<evidence type="ECO:0000256" key="11">
    <source>
        <dbReference type="ARBA" id="ARBA00034074"/>
    </source>
</evidence>
<dbReference type="InParanoid" id="A0A2R6QFX2"/>
<dbReference type="InterPro" id="IPR000743">
    <property type="entry name" value="Glyco_hydro_28"/>
</dbReference>
<dbReference type="AlphaFoldDB" id="A0A2R6QFX2"/>
<dbReference type="PANTHER" id="PTHR31375">
    <property type="match status" value="1"/>
</dbReference>
<dbReference type="Proteomes" id="UP000241394">
    <property type="component" value="Chromosome LG16"/>
</dbReference>
<evidence type="ECO:0000256" key="9">
    <source>
        <dbReference type="ARBA" id="ARBA00023295"/>
    </source>
</evidence>
<dbReference type="InterPro" id="IPR012334">
    <property type="entry name" value="Pectin_lyas_fold"/>
</dbReference>
<name>A0A2R6QFX2_ACTCC</name>
<comment type="subcellular location">
    <subcellularLocation>
        <location evidence="1">Secreted</location>
        <location evidence="1">Cell wall</location>
    </subcellularLocation>
</comment>
<dbReference type="SUPFAM" id="SSF51126">
    <property type="entry name" value="Pectin lyase-like"/>
    <property type="match status" value="1"/>
</dbReference>
<dbReference type="STRING" id="1590841.A0A2R6QFX2"/>
<dbReference type="OMA" id="KCAQVEI"/>
<evidence type="ECO:0000256" key="10">
    <source>
        <dbReference type="ARBA" id="ARBA00023316"/>
    </source>
</evidence>
<evidence type="ECO:0000256" key="14">
    <source>
        <dbReference type="SAM" id="Phobius"/>
    </source>
</evidence>
<keyword evidence="9 13" id="KW-0326">Glycosidase</keyword>
<evidence type="ECO:0000256" key="8">
    <source>
        <dbReference type="ARBA" id="ARBA00022801"/>
    </source>
</evidence>
<keyword evidence="6" id="KW-0732">Signal</keyword>
<dbReference type="EC" id="3.2.1.15" evidence="3"/>
<evidence type="ECO:0000256" key="7">
    <source>
        <dbReference type="ARBA" id="ARBA00022737"/>
    </source>
</evidence>
<dbReference type="PROSITE" id="PS00502">
    <property type="entry name" value="POLYGALACTURONASE"/>
    <property type="match status" value="1"/>
</dbReference>
<dbReference type="Pfam" id="PF00295">
    <property type="entry name" value="Glyco_hydro_28"/>
    <property type="match status" value="1"/>
</dbReference>
<keyword evidence="4" id="KW-0134">Cell wall</keyword>
<evidence type="ECO:0000256" key="12">
    <source>
        <dbReference type="PROSITE-ProRule" id="PRU10052"/>
    </source>
</evidence>
<dbReference type="Gramene" id="PSS07471">
    <property type="protein sequence ID" value="PSS07471"/>
    <property type="gene ID" value="CEY00_Acc17818"/>
</dbReference>
<reference evidence="16" key="2">
    <citation type="journal article" date="2018" name="BMC Genomics">
        <title>A manually annotated Actinidia chinensis var. chinensis (kiwifruit) genome highlights the challenges associated with draft genomes and gene prediction in plants.</title>
        <authorList>
            <person name="Pilkington S.M."/>
            <person name="Crowhurst R."/>
            <person name="Hilario E."/>
            <person name="Nardozza S."/>
            <person name="Fraser L."/>
            <person name="Peng Y."/>
            <person name="Gunaseelan K."/>
            <person name="Simpson R."/>
            <person name="Tahir J."/>
            <person name="Deroles S.C."/>
            <person name="Templeton K."/>
            <person name="Luo Z."/>
            <person name="Davy M."/>
            <person name="Cheng C."/>
            <person name="McNeilage M."/>
            <person name="Scaglione D."/>
            <person name="Liu Y."/>
            <person name="Zhang Q."/>
            <person name="Datson P."/>
            <person name="De Silva N."/>
            <person name="Gardiner S.E."/>
            <person name="Bassett H."/>
            <person name="Chagne D."/>
            <person name="McCallum J."/>
            <person name="Dzierzon H."/>
            <person name="Deng C."/>
            <person name="Wang Y.Y."/>
            <person name="Barron L."/>
            <person name="Manako K."/>
            <person name="Bowen J."/>
            <person name="Foster T.M."/>
            <person name="Erridge Z.A."/>
            <person name="Tiffin H."/>
            <person name="Waite C.N."/>
            <person name="Davies K.M."/>
            <person name="Grierson E.P."/>
            <person name="Laing W.A."/>
            <person name="Kirk R."/>
            <person name="Chen X."/>
            <person name="Wood M."/>
            <person name="Montefiori M."/>
            <person name="Brummell D.A."/>
            <person name="Schwinn K.E."/>
            <person name="Catanach A."/>
            <person name="Fullerton C."/>
            <person name="Li D."/>
            <person name="Meiyalaghan S."/>
            <person name="Nieuwenhuizen N."/>
            <person name="Read N."/>
            <person name="Prakash R."/>
            <person name="Hunter D."/>
            <person name="Zhang H."/>
            <person name="McKenzie M."/>
            <person name="Knabel M."/>
            <person name="Harris A."/>
            <person name="Allan A.C."/>
            <person name="Gleave A."/>
            <person name="Chen A."/>
            <person name="Janssen B.J."/>
            <person name="Plunkett B."/>
            <person name="Ampomah-Dwamena C."/>
            <person name="Voogd C."/>
            <person name="Leif D."/>
            <person name="Lafferty D."/>
            <person name="Souleyre E.J.F."/>
            <person name="Varkonyi-Gasic E."/>
            <person name="Gambi F."/>
            <person name="Hanley J."/>
            <person name="Yao J.L."/>
            <person name="Cheung J."/>
            <person name="David K.M."/>
            <person name="Warren B."/>
            <person name="Marsh K."/>
            <person name="Snowden K.C."/>
            <person name="Lin-Wang K."/>
            <person name="Brian L."/>
            <person name="Martinez-Sanchez M."/>
            <person name="Wang M."/>
            <person name="Ileperuma N."/>
            <person name="Macnee N."/>
            <person name="Campin R."/>
            <person name="McAtee P."/>
            <person name="Drummond R.S.M."/>
            <person name="Espley R.V."/>
            <person name="Ireland H.S."/>
            <person name="Wu R."/>
            <person name="Atkinson R.G."/>
            <person name="Karunairetnam S."/>
            <person name="Bulley S."/>
            <person name="Chunkath S."/>
            <person name="Hanley Z."/>
            <person name="Storey R."/>
            <person name="Thrimawithana A.H."/>
            <person name="Thomson S."/>
            <person name="David C."/>
            <person name="Testolin R."/>
            <person name="Huang H."/>
            <person name="Hellens R.P."/>
            <person name="Schaffer R.J."/>
        </authorList>
    </citation>
    <scope>NUCLEOTIDE SEQUENCE [LARGE SCALE GENOMIC DNA]</scope>
    <source>
        <strain evidence="16">cv. Red5</strain>
    </source>
</reference>
<keyword evidence="5" id="KW-0964">Secreted</keyword>
<proteinExistence type="inferred from homology"/>
<comment type="catalytic activity">
    <reaction evidence="11">
        <text>(1,4-alpha-D-galacturonosyl)n+m + H2O = (1,4-alpha-D-galacturonosyl)n + (1,4-alpha-D-galacturonosyl)m.</text>
        <dbReference type="EC" id="3.2.1.15"/>
    </reaction>
</comment>
<comment type="caution">
    <text evidence="15">The sequence shown here is derived from an EMBL/GenBank/DDBJ whole genome shotgun (WGS) entry which is preliminary data.</text>
</comment>
<keyword evidence="10" id="KW-0961">Cell wall biogenesis/degradation</keyword>
<keyword evidence="16" id="KW-1185">Reference proteome</keyword>
<evidence type="ECO:0000256" key="5">
    <source>
        <dbReference type="ARBA" id="ARBA00022525"/>
    </source>
</evidence>
<keyword evidence="7" id="KW-0677">Repeat</keyword>
<reference evidence="15 16" key="1">
    <citation type="submission" date="2017-07" db="EMBL/GenBank/DDBJ databases">
        <title>An improved, manually edited Actinidia chinensis var. chinensis (kiwifruit) genome highlights the challenges associated with draft genomes and gene prediction in plants.</title>
        <authorList>
            <person name="Pilkington S."/>
            <person name="Crowhurst R."/>
            <person name="Hilario E."/>
            <person name="Nardozza S."/>
            <person name="Fraser L."/>
            <person name="Peng Y."/>
            <person name="Gunaseelan K."/>
            <person name="Simpson R."/>
            <person name="Tahir J."/>
            <person name="Deroles S."/>
            <person name="Templeton K."/>
            <person name="Luo Z."/>
            <person name="Davy M."/>
            <person name="Cheng C."/>
            <person name="Mcneilage M."/>
            <person name="Scaglione D."/>
            <person name="Liu Y."/>
            <person name="Zhang Q."/>
            <person name="Datson P."/>
            <person name="De Silva N."/>
            <person name="Gardiner S."/>
            <person name="Bassett H."/>
            <person name="Chagne D."/>
            <person name="Mccallum J."/>
            <person name="Dzierzon H."/>
            <person name="Deng C."/>
            <person name="Wang Y.-Y."/>
            <person name="Barron N."/>
            <person name="Manako K."/>
            <person name="Bowen J."/>
            <person name="Foster T."/>
            <person name="Erridge Z."/>
            <person name="Tiffin H."/>
            <person name="Waite C."/>
            <person name="Davies K."/>
            <person name="Grierson E."/>
            <person name="Laing W."/>
            <person name="Kirk R."/>
            <person name="Chen X."/>
            <person name="Wood M."/>
            <person name="Montefiori M."/>
            <person name="Brummell D."/>
            <person name="Schwinn K."/>
            <person name="Catanach A."/>
            <person name="Fullerton C."/>
            <person name="Li D."/>
            <person name="Meiyalaghan S."/>
            <person name="Nieuwenhuizen N."/>
            <person name="Read N."/>
            <person name="Prakash R."/>
            <person name="Hunter D."/>
            <person name="Zhang H."/>
            <person name="Mckenzie M."/>
            <person name="Knabel M."/>
            <person name="Harris A."/>
            <person name="Allan A."/>
            <person name="Chen A."/>
            <person name="Janssen B."/>
            <person name="Plunkett B."/>
            <person name="Dwamena C."/>
            <person name="Voogd C."/>
            <person name="Leif D."/>
            <person name="Lafferty D."/>
            <person name="Souleyre E."/>
            <person name="Varkonyi-Gasic E."/>
            <person name="Gambi F."/>
            <person name="Hanley J."/>
            <person name="Yao J.-L."/>
            <person name="Cheung J."/>
            <person name="David K."/>
            <person name="Warren B."/>
            <person name="Marsh K."/>
            <person name="Snowden K."/>
            <person name="Lin-Wang K."/>
            <person name="Brian L."/>
            <person name="Martinez-Sanchez M."/>
            <person name="Wang M."/>
            <person name="Ileperuma N."/>
            <person name="Macnee N."/>
            <person name="Campin R."/>
            <person name="Mcatee P."/>
            <person name="Drummond R."/>
            <person name="Espley R."/>
            <person name="Ireland H."/>
            <person name="Wu R."/>
            <person name="Atkinson R."/>
            <person name="Karunairetnam S."/>
            <person name="Bulley S."/>
            <person name="Chunkath S."/>
            <person name="Hanley Z."/>
            <person name="Storey R."/>
            <person name="Thrimawithana A."/>
            <person name="Thomson S."/>
            <person name="David C."/>
            <person name="Testolin R."/>
        </authorList>
    </citation>
    <scope>NUCLEOTIDE SEQUENCE [LARGE SCALE GENOMIC DNA]</scope>
    <source>
        <strain evidence="16">cv. Red5</strain>
        <tissue evidence="15">Young leaf</tissue>
    </source>
</reference>
<evidence type="ECO:0000256" key="13">
    <source>
        <dbReference type="RuleBase" id="RU361169"/>
    </source>
</evidence>
<evidence type="ECO:0000256" key="4">
    <source>
        <dbReference type="ARBA" id="ARBA00022512"/>
    </source>
</evidence>
<dbReference type="FunFam" id="2.160.20.10:FF:000032">
    <property type="entry name" value="Pectin lyase-like superfamily protein"/>
    <property type="match status" value="1"/>
</dbReference>
<comment type="similarity">
    <text evidence="2 13">Belongs to the glycosyl hydrolase 28 family.</text>
</comment>
<dbReference type="OrthoDB" id="187139at2759"/>
<dbReference type="Gene3D" id="2.160.20.10">
    <property type="entry name" value="Single-stranded right-handed beta-helix, Pectin lyase-like"/>
    <property type="match status" value="1"/>
</dbReference>
<accession>A0A2R6QFX2</accession>
<feature type="active site" evidence="12">
    <location>
        <position position="278"/>
    </location>
</feature>
<dbReference type="EMBL" id="NKQK01000016">
    <property type="protein sequence ID" value="PSS07471.1"/>
    <property type="molecule type" value="Genomic_DNA"/>
</dbReference>
<evidence type="ECO:0000256" key="2">
    <source>
        <dbReference type="ARBA" id="ARBA00008834"/>
    </source>
</evidence>
<dbReference type="FunCoup" id="A0A2R6QFX2">
    <property type="interactions" value="84"/>
</dbReference>
<evidence type="ECO:0000256" key="1">
    <source>
        <dbReference type="ARBA" id="ARBA00004191"/>
    </source>
</evidence>
<dbReference type="GO" id="GO:0004650">
    <property type="term" value="F:polygalacturonase activity"/>
    <property type="evidence" value="ECO:0007669"/>
    <property type="project" value="UniProtKB-EC"/>
</dbReference>
<keyword evidence="14" id="KW-1133">Transmembrane helix</keyword>